<dbReference type="GO" id="GO:0005829">
    <property type="term" value="C:cytosol"/>
    <property type="evidence" value="ECO:0007669"/>
    <property type="project" value="TreeGrafter"/>
</dbReference>
<dbReference type="NCBIfam" id="TIGR01951">
    <property type="entry name" value="nusB"/>
    <property type="match status" value="1"/>
</dbReference>
<gene>
    <name evidence="6" type="primary">nusB</name>
    <name evidence="8" type="ORF">A35E_00383</name>
</gene>
<dbReference type="AlphaFoldDB" id="J3YTA8"/>
<dbReference type="InterPro" id="IPR011605">
    <property type="entry name" value="NusB_fam"/>
</dbReference>
<dbReference type="PATRIC" id="fig|134287.3.peg.362"/>
<dbReference type="InterPro" id="IPR006027">
    <property type="entry name" value="NusB_RsmB_TIM44"/>
</dbReference>
<keyword evidence="2 6" id="KW-0889">Transcription antitermination</keyword>
<sequence>MKPAARRRARECAVQTLYSWQISHNDITDIAVQFLEELDTSDIDISYFYELHEGTAKNAGELDKLMEPYLSRRLTELGYVERAVLRIALFELSKRYDVPYKVAINEAVELAKTFGAVDSYKFINGVLDKIVPKIRINKKSSCKKN</sequence>
<dbReference type="STRING" id="134287.A35E_00383"/>
<feature type="domain" description="NusB/RsmB/TIM44" evidence="7">
    <location>
        <begin position="7"/>
        <end position="131"/>
    </location>
</feature>
<dbReference type="GO" id="GO:0003723">
    <property type="term" value="F:RNA binding"/>
    <property type="evidence" value="ECO:0007669"/>
    <property type="project" value="UniProtKB-UniRule"/>
</dbReference>
<evidence type="ECO:0000256" key="6">
    <source>
        <dbReference type="HAMAP-Rule" id="MF_00073"/>
    </source>
</evidence>
<dbReference type="Gene3D" id="1.10.940.10">
    <property type="entry name" value="NusB-like"/>
    <property type="match status" value="1"/>
</dbReference>
<evidence type="ECO:0000256" key="1">
    <source>
        <dbReference type="ARBA" id="ARBA00005952"/>
    </source>
</evidence>
<comment type="similarity">
    <text evidence="1 6">Belongs to the NusB family.</text>
</comment>
<evidence type="ECO:0000256" key="3">
    <source>
        <dbReference type="ARBA" id="ARBA00022884"/>
    </source>
</evidence>
<keyword evidence="9" id="KW-1185">Reference proteome</keyword>
<evidence type="ECO:0000256" key="2">
    <source>
        <dbReference type="ARBA" id="ARBA00022814"/>
    </source>
</evidence>
<name>J3YTA8_9ENTR</name>
<dbReference type="EMBL" id="CP003547">
    <property type="protein sequence ID" value="AFP85678.1"/>
    <property type="molecule type" value="Genomic_DNA"/>
</dbReference>
<dbReference type="GO" id="GO:0006353">
    <property type="term" value="P:DNA-templated transcription termination"/>
    <property type="evidence" value="ECO:0007669"/>
    <property type="project" value="UniProtKB-UniRule"/>
</dbReference>
<dbReference type="KEGG" id="sehc:A35E_00383"/>
<accession>J3YTA8</accession>
<evidence type="ECO:0000313" key="8">
    <source>
        <dbReference type="EMBL" id="AFP85678.1"/>
    </source>
</evidence>
<keyword evidence="4 6" id="KW-0805">Transcription regulation</keyword>
<proteinExistence type="inferred from homology"/>
<protein>
    <recommendedName>
        <fullName evidence="6">Transcription antitermination protein NusB</fullName>
    </recommendedName>
    <alternativeName>
        <fullName evidence="6">Antitermination factor NusB</fullName>
    </alternativeName>
</protein>
<dbReference type="HAMAP" id="MF_00073">
    <property type="entry name" value="NusB"/>
    <property type="match status" value="1"/>
</dbReference>
<keyword evidence="3 6" id="KW-0694">RNA-binding</keyword>
<dbReference type="RefSeq" id="WP_014888975.1">
    <property type="nucleotide sequence ID" value="NC_018420.1"/>
</dbReference>
<dbReference type="PANTHER" id="PTHR11078">
    <property type="entry name" value="N UTILIZATION SUBSTANCE PROTEIN B-RELATED"/>
    <property type="match status" value="1"/>
</dbReference>
<evidence type="ECO:0000259" key="7">
    <source>
        <dbReference type="Pfam" id="PF01029"/>
    </source>
</evidence>
<dbReference type="Proteomes" id="UP000003937">
    <property type="component" value="Chromosome"/>
</dbReference>
<evidence type="ECO:0000256" key="4">
    <source>
        <dbReference type="ARBA" id="ARBA00023015"/>
    </source>
</evidence>
<dbReference type="FunFam" id="1.10.940.10:FF:000001">
    <property type="entry name" value="Transcription antitermination factor NusB"/>
    <property type="match status" value="1"/>
</dbReference>
<keyword evidence="5 6" id="KW-0804">Transcription</keyword>
<evidence type="ECO:0000313" key="9">
    <source>
        <dbReference type="Proteomes" id="UP000003937"/>
    </source>
</evidence>
<comment type="function">
    <text evidence="6">Involved in transcription antitermination. Required for transcription of ribosomal RNA (rRNA) genes. Binds specifically to the boxA antiterminator sequence of the ribosomal RNA (rrn) operons.</text>
</comment>
<dbReference type="GO" id="GO:0031564">
    <property type="term" value="P:transcription antitermination"/>
    <property type="evidence" value="ECO:0007669"/>
    <property type="project" value="UniProtKB-KW"/>
</dbReference>
<dbReference type="InterPro" id="IPR035926">
    <property type="entry name" value="NusB-like_sf"/>
</dbReference>
<organism evidence="8 9">
    <name type="scientific">secondary endosymbiont of Heteropsylla cubana</name>
    <dbReference type="NCBI Taxonomy" id="134287"/>
    <lineage>
        <taxon>Bacteria</taxon>
        <taxon>Pseudomonadati</taxon>
        <taxon>Pseudomonadota</taxon>
        <taxon>Gammaproteobacteria</taxon>
        <taxon>Enterobacterales</taxon>
        <taxon>Enterobacteriaceae</taxon>
        <taxon>aphid secondary symbionts</taxon>
    </lineage>
</organism>
<dbReference type="OrthoDB" id="9789556at2"/>
<dbReference type="HOGENOM" id="CLU_087843_4_1_6"/>
<dbReference type="SUPFAM" id="SSF48013">
    <property type="entry name" value="NusB-like"/>
    <property type="match status" value="1"/>
</dbReference>
<dbReference type="Pfam" id="PF01029">
    <property type="entry name" value="NusB"/>
    <property type="match status" value="1"/>
</dbReference>
<reference evidence="8 9" key="1">
    <citation type="journal article" date="2012" name="Mol. Biol. Evol.">
        <title>Genome reduction and co-evolution between the primary and secondary bacterial symbionts of psyllids.</title>
        <authorList>
            <person name="Sloan D.B."/>
            <person name="Moran N.A."/>
        </authorList>
    </citation>
    <scope>NUCLEOTIDE SEQUENCE [LARGE SCALE GENOMIC DNA]</scope>
    <source>
        <strain evidence="8">Hcub_S</strain>
    </source>
</reference>
<dbReference type="PANTHER" id="PTHR11078:SF3">
    <property type="entry name" value="ANTITERMINATION NUSB DOMAIN-CONTAINING PROTEIN"/>
    <property type="match status" value="1"/>
</dbReference>
<evidence type="ECO:0000256" key="5">
    <source>
        <dbReference type="ARBA" id="ARBA00023163"/>
    </source>
</evidence>